<protein>
    <recommendedName>
        <fullName evidence="3">DUF2071 domain-containing protein</fullName>
    </recommendedName>
</protein>
<dbReference type="InterPro" id="IPR018644">
    <property type="entry name" value="DUF2071"/>
</dbReference>
<accession>A0ABQ0TV45</accession>
<dbReference type="PANTHER" id="PTHR39186">
    <property type="entry name" value="DUF2071 FAMILY PROTEIN"/>
    <property type="match status" value="1"/>
</dbReference>
<sequence>MIRINEEIIQIKQPFQRHGWIMMQTWEHLLFLHWAVPPKVLRSLIPQELEIDTYQGMAWLGIIPFLMSGVRLRRLPMIPFTSTFPEINVRTYVKAKQKSGVYFLSLDASNPLITAIAKQWYRLPYFQASMRFAKQAHSIEFDSGRREKHSPPVQFSGTYEPVGNAFASDKETIEHWLTERYTLFCQCDHSKRLYYADVYHEPWALQKAIVQLRENTMTKRLSIPLEPQPDLAFYARGVQSYVWPITRLY</sequence>
<reference evidence="1 2" key="1">
    <citation type="submission" date="2019-06" db="EMBL/GenBank/DDBJ databases">
        <title>Whole genome shotgun sequence of Brevibacillus reuszeri NBRC 15719.</title>
        <authorList>
            <person name="Hosoyama A."/>
            <person name="Uohara A."/>
            <person name="Ohji S."/>
            <person name="Ichikawa N."/>
        </authorList>
    </citation>
    <scope>NUCLEOTIDE SEQUENCE [LARGE SCALE GENOMIC DNA]</scope>
    <source>
        <strain evidence="1 2">NBRC 15719</strain>
    </source>
</reference>
<evidence type="ECO:0000313" key="2">
    <source>
        <dbReference type="Proteomes" id="UP000319578"/>
    </source>
</evidence>
<keyword evidence="2" id="KW-1185">Reference proteome</keyword>
<gene>
    <name evidence="1" type="primary">yqjF</name>
    <name evidence="1" type="ORF">BRE01_54750</name>
</gene>
<dbReference type="Proteomes" id="UP000319578">
    <property type="component" value="Unassembled WGS sequence"/>
</dbReference>
<dbReference type="EMBL" id="BJON01000023">
    <property type="protein sequence ID" value="GED71773.1"/>
    <property type="molecule type" value="Genomic_DNA"/>
</dbReference>
<dbReference type="Pfam" id="PF09844">
    <property type="entry name" value="DUF2071"/>
    <property type="match status" value="1"/>
</dbReference>
<dbReference type="SUPFAM" id="SSF160104">
    <property type="entry name" value="Acetoacetate decarboxylase-like"/>
    <property type="match status" value="1"/>
</dbReference>
<dbReference type="InterPro" id="IPR023375">
    <property type="entry name" value="ADC_dom_sf"/>
</dbReference>
<dbReference type="RefSeq" id="WP_236699996.1">
    <property type="nucleotide sequence ID" value="NZ_BJON01000023.1"/>
</dbReference>
<name>A0ABQ0TV45_9BACL</name>
<organism evidence="1 2">
    <name type="scientific">Brevibacillus reuszeri</name>
    <dbReference type="NCBI Taxonomy" id="54915"/>
    <lineage>
        <taxon>Bacteria</taxon>
        <taxon>Bacillati</taxon>
        <taxon>Bacillota</taxon>
        <taxon>Bacilli</taxon>
        <taxon>Bacillales</taxon>
        <taxon>Paenibacillaceae</taxon>
        <taxon>Brevibacillus</taxon>
    </lineage>
</organism>
<comment type="caution">
    <text evidence="1">The sequence shown here is derived from an EMBL/GenBank/DDBJ whole genome shotgun (WGS) entry which is preliminary data.</text>
</comment>
<proteinExistence type="predicted"/>
<evidence type="ECO:0000313" key="1">
    <source>
        <dbReference type="EMBL" id="GED71773.1"/>
    </source>
</evidence>
<dbReference type="PANTHER" id="PTHR39186:SF1">
    <property type="entry name" value="DUF2071 DOMAIN-CONTAINING PROTEIN"/>
    <property type="match status" value="1"/>
</dbReference>
<evidence type="ECO:0008006" key="3">
    <source>
        <dbReference type="Google" id="ProtNLM"/>
    </source>
</evidence>